<dbReference type="EMBL" id="SPVG01000253">
    <property type="protein sequence ID" value="TFW15497.1"/>
    <property type="molecule type" value="Genomic_DNA"/>
</dbReference>
<evidence type="ECO:0000256" key="1">
    <source>
        <dbReference type="ARBA" id="ARBA00004651"/>
    </source>
</evidence>
<dbReference type="PROSITE" id="PS50111">
    <property type="entry name" value="CHEMOTAXIS_TRANSDUC_2"/>
    <property type="match status" value="1"/>
</dbReference>
<dbReference type="AlphaFoldDB" id="A0A4Y9S1X8"/>
<gene>
    <name evidence="14" type="ORF">E4L98_26295</name>
</gene>
<evidence type="ECO:0000256" key="3">
    <source>
        <dbReference type="ARBA" id="ARBA00022481"/>
    </source>
</evidence>
<evidence type="ECO:0000256" key="8">
    <source>
        <dbReference type="ARBA" id="ARBA00023224"/>
    </source>
</evidence>
<dbReference type="Pfam" id="PF00672">
    <property type="entry name" value="HAMP"/>
    <property type="match status" value="1"/>
</dbReference>
<dbReference type="GO" id="GO:0006935">
    <property type="term" value="P:chemotaxis"/>
    <property type="evidence" value="ECO:0007669"/>
    <property type="project" value="UniProtKB-KW"/>
</dbReference>
<dbReference type="SUPFAM" id="SSF58104">
    <property type="entry name" value="Methyl-accepting chemotaxis protein (MCP) signaling domain"/>
    <property type="match status" value="1"/>
</dbReference>
<feature type="domain" description="HAMP" evidence="13">
    <location>
        <begin position="231"/>
        <end position="283"/>
    </location>
</feature>
<keyword evidence="8 10" id="KW-0807">Transducer</keyword>
<evidence type="ECO:0000259" key="13">
    <source>
        <dbReference type="PROSITE" id="PS50885"/>
    </source>
</evidence>
<comment type="subcellular location">
    <subcellularLocation>
        <location evidence="1">Cell membrane</location>
        <topology evidence="1">Multi-pass membrane protein</topology>
    </subcellularLocation>
</comment>
<sequence>MDRPGRPFTFLLGLNLLMLVNLKIRAALAMVLALFCCALGATLLAGWLNARAAAAAMARVTALSDRQLQPLHDSERLLLLTLSRMDNAYIDLLRGDQITATNHTRLASASLKAARQAFERYLLALRDDAALTQRSAMLVRAYDDYVRVLSGREEALYEVSLDQYAAASASAEQADAAFATTLHELIQHAETVRAGLRDASVERYRAANRLAAGIGLFSLLLAAGCWIFFRRLVLRPLTTAQAHFDRMATGDLSVPVAAAGNNEIAMLLHALRHMQQELVGTVGSIRRATDDVDAGVRHIASRNTTLSQHNDTQAGALRQTAATMQQLALAVRQNADDAGAADRQAADAAQDAVLGGEKVAGIVATMEAVGAAGQRIAEIVGLIDGLAFQTNLLALNAAVEAARAGTHGRGFAVVAAEVRALALRSAEAAGQVKQLVAASTASIGEGAVRVDEAGQVMEQIVQSAQRVMEAMRRIAQATAEQSDGIAQVSQAVAQMDRTTRQNASLVAGTAETANVLAQQAGRLVAAVSVFRTAGVPVLPSERG</sequence>
<dbReference type="GO" id="GO:0004888">
    <property type="term" value="F:transmembrane signaling receptor activity"/>
    <property type="evidence" value="ECO:0007669"/>
    <property type="project" value="TreeGrafter"/>
</dbReference>
<evidence type="ECO:0000256" key="6">
    <source>
        <dbReference type="ARBA" id="ARBA00022989"/>
    </source>
</evidence>
<evidence type="ECO:0000259" key="12">
    <source>
        <dbReference type="PROSITE" id="PS50111"/>
    </source>
</evidence>
<dbReference type="Gene3D" id="1.20.120.30">
    <property type="entry name" value="Aspartate receptor, ligand-binding domain"/>
    <property type="match status" value="1"/>
</dbReference>
<protein>
    <submittedName>
        <fullName evidence="14">HAMP domain-containing protein</fullName>
    </submittedName>
</protein>
<feature type="transmembrane region" description="Helical" evidence="11">
    <location>
        <begin position="210"/>
        <end position="229"/>
    </location>
</feature>
<keyword evidence="15" id="KW-1185">Reference proteome</keyword>
<dbReference type="GO" id="GO:0007165">
    <property type="term" value="P:signal transduction"/>
    <property type="evidence" value="ECO:0007669"/>
    <property type="project" value="UniProtKB-KW"/>
</dbReference>
<dbReference type="FunFam" id="1.10.287.950:FF:000001">
    <property type="entry name" value="Methyl-accepting chemotaxis sensory transducer"/>
    <property type="match status" value="1"/>
</dbReference>
<evidence type="ECO:0000256" key="5">
    <source>
        <dbReference type="ARBA" id="ARBA00022692"/>
    </source>
</evidence>
<dbReference type="CDD" id="cd06225">
    <property type="entry name" value="HAMP"/>
    <property type="match status" value="1"/>
</dbReference>
<evidence type="ECO:0000256" key="9">
    <source>
        <dbReference type="ARBA" id="ARBA00029447"/>
    </source>
</evidence>
<dbReference type="Gene3D" id="1.10.287.950">
    <property type="entry name" value="Methyl-accepting chemotaxis protein"/>
    <property type="match status" value="1"/>
</dbReference>
<dbReference type="GO" id="GO:0005886">
    <property type="term" value="C:plasma membrane"/>
    <property type="evidence" value="ECO:0007669"/>
    <property type="project" value="UniProtKB-SubCell"/>
</dbReference>
<keyword evidence="5 11" id="KW-0812">Transmembrane</keyword>
<dbReference type="InterPro" id="IPR051310">
    <property type="entry name" value="MCP_chemotaxis"/>
</dbReference>
<keyword evidence="4" id="KW-0145">Chemotaxis</keyword>
<proteinExistence type="inferred from homology"/>
<evidence type="ECO:0000313" key="14">
    <source>
        <dbReference type="EMBL" id="TFW15497.1"/>
    </source>
</evidence>
<dbReference type="InterPro" id="IPR004089">
    <property type="entry name" value="MCPsignal_dom"/>
</dbReference>
<reference evidence="14 15" key="1">
    <citation type="submission" date="2019-03" db="EMBL/GenBank/DDBJ databases">
        <title>Draft Genome Sequence of Duganella callidus sp. nov., a Novel Duganella Species Isolated from Cultivated Soil.</title>
        <authorList>
            <person name="Raths R."/>
            <person name="Peta V."/>
            <person name="Bucking H."/>
        </authorList>
    </citation>
    <scope>NUCLEOTIDE SEQUENCE [LARGE SCALE GENOMIC DNA]</scope>
    <source>
        <strain evidence="14 15">DN04</strain>
    </source>
</reference>
<evidence type="ECO:0000313" key="15">
    <source>
        <dbReference type="Proteomes" id="UP000297729"/>
    </source>
</evidence>
<name>A0A4Y9S1X8_9BURK</name>
<dbReference type="OrthoDB" id="9806477at2"/>
<dbReference type="PROSITE" id="PS50885">
    <property type="entry name" value="HAMP"/>
    <property type="match status" value="1"/>
</dbReference>
<dbReference type="PANTHER" id="PTHR43531:SF14">
    <property type="entry name" value="METHYL-ACCEPTING CHEMOTAXIS PROTEIN I-RELATED"/>
    <property type="match status" value="1"/>
</dbReference>
<feature type="transmembrane region" description="Helical" evidence="11">
    <location>
        <begin position="30"/>
        <end position="50"/>
    </location>
</feature>
<dbReference type="InterPro" id="IPR003122">
    <property type="entry name" value="Tar_rcpt_lig-bd"/>
</dbReference>
<dbReference type="SMART" id="SM00304">
    <property type="entry name" value="HAMP"/>
    <property type="match status" value="1"/>
</dbReference>
<organism evidence="14 15">
    <name type="scientific">Duganella callida</name>
    <dbReference type="NCBI Taxonomy" id="2561932"/>
    <lineage>
        <taxon>Bacteria</taxon>
        <taxon>Pseudomonadati</taxon>
        <taxon>Pseudomonadota</taxon>
        <taxon>Betaproteobacteria</taxon>
        <taxon>Burkholderiales</taxon>
        <taxon>Oxalobacteraceae</taxon>
        <taxon>Telluria group</taxon>
        <taxon>Duganella</taxon>
    </lineage>
</organism>
<dbReference type="PANTHER" id="PTHR43531">
    <property type="entry name" value="PROTEIN ICFG"/>
    <property type="match status" value="1"/>
</dbReference>
<keyword evidence="2" id="KW-1003">Cell membrane</keyword>
<dbReference type="InterPro" id="IPR003660">
    <property type="entry name" value="HAMP_dom"/>
</dbReference>
<accession>A0A4Y9S1X8</accession>
<evidence type="ECO:0000256" key="2">
    <source>
        <dbReference type="ARBA" id="ARBA00022475"/>
    </source>
</evidence>
<dbReference type="SMART" id="SM00283">
    <property type="entry name" value="MA"/>
    <property type="match status" value="1"/>
</dbReference>
<keyword evidence="7 11" id="KW-0472">Membrane</keyword>
<feature type="domain" description="Methyl-accepting transducer" evidence="12">
    <location>
        <begin position="288"/>
        <end position="517"/>
    </location>
</feature>
<comment type="caution">
    <text evidence="14">The sequence shown here is derived from an EMBL/GenBank/DDBJ whole genome shotgun (WGS) entry which is preliminary data.</text>
</comment>
<evidence type="ECO:0000256" key="11">
    <source>
        <dbReference type="SAM" id="Phobius"/>
    </source>
</evidence>
<keyword evidence="3" id="KW-0488">Methylation</keyword>
<comment type="similarity">
    <text evidence="9">Belongs to the methyl-accepting chemotaxis (MCP) protein family.</text>
</comment>
<keyword evidence="6 11" id="KW-1133">Transmembrane helix</keyword>
<dbReference type="Proteomes" id="UP000297729">
    <property type="component" value="Unassembled WGS sequence"/>
</dbReference>
<dbReference type="Pfam" id="PF02203">
    <property type="entry name" value="TarH"/>
    <property type="match status" value="1"/>
</dbReference>
<evidence type="ECO:0000256" key="4">
    <source>
        <dbReference type="ARBA" id="ARBA00022500"/>
    </source>
</evidence>
<dbReference type="Pfam" id="PF00015">
    <property type="entry name" value="MCPsignal"/>
    <property type="match status" value="1"/>
</dbReference>
<evidence type="ECO:0000256" key="7">
    <source>
        <dbReference type="ARBA" id="ARBA00023136"/>
    </source>
</evidence>
<evidence type="ECO:0000256" key="10">
    <source>
        <dbReference type="PROSITE-ProRule" id="PRU00284"/>
    </source>
</evidence>